<dbReference type="SUPFAM" id="SSF49599">
    <property type="entry name" value="TRAF domain-like"/>
    <property type="match status" value="2"/>
</dbReference>
<evidence type="ECO:0000259" key="1">
    <source>
        <dbReference type="PROSITE" id="PS50097"/>
    </source>
</evidence>
<dbReference type="AlphaFoldDB" id="A0AAV5U517"/>
<feature type="domain" description="MATH" evidence="2">
    <location>
        <begin position="41"/>
        <end position="164"/>
    </location>
</feature>
<dbReference type="Pfam" id="PF22486">
    <property type="entry name" value="MATH_2"/>
    <property type="match status" value="1"/>
</dbReference>
<protein>
    <recommendedName>
        <fullName evidence="5">BTB domain-containing protein</fullName>
    </recommendedName>
</protein>
<evidence type="ECO:0008006" key="5">
    <source>
        <dbReference type="Google" id="ProtNLM"/>
    </source>
</evidence>
<dbReference type="Pfam" id="PF00651">
    <property type="entry name" value="BTB"/>
    <property type="match status" value="2"/>
</dbReference>
<dbReference type="Gene3D" id="3.30.710.10">
    <property type="entry name" value="Potassium Channel Kv1.1, Chain A"/>
    <property type="match status" value="2"/>
</dbReference>
<dbReference type="CDD" id="cd00121">
    <property type="entry name" value="MATH"/>
    <property type="match status" value="2"/>
</dbReference>
<reference evidence="3" key="1">
    <citation type="submission" date="2023-10" db="EMBL/GenBank/DDBJ databases">
        <title>Genome assembly of Pristionchus species.</title>
        <authorList>
            <person name="Yoshida K."/>
            <person name="Sommer R.J."/>
        </authorList>
    </citation>
    <scope>NUCLEOTIDE SEQUENCE</scope>
    <source>
        <strain evidence="3">RS0144</strain>
    </source>
</reference>
<evidence type="ECO:0000313" key="4">
    <source>
        <dbReference type="Proteomes" id="UP001432027"/>
    </source>
</evidence>
<comment type="caution">
    <text evidence="3">The sequence shown here is derived from an EMBL/GenBank/DDBJ whole genome shotgun (WGS) entry which is preliminary data.</text>
</comment>
<dbReference type="InterPro" id="IPR008974">
    <property type="entry name" value="TRAF-like"/>
</dbReference>
<proteinExistence type="predicted"/>
<dbReference type="InterPro" id="IPR000210">
    <property type="entry name" value="BTB/POZ_dom"/>
</dbReference>
<dbReference type="SMART" id="SM00225">
    <property type="entry name" value="BTB"/>
    <property type="match status" value="2"/>
</dbReference>
<dbReference type="Gene3D" id="2.60.210.10">
    <property type="entry name" value="Apoptosis, Tumor Necrosis Factor Receptor Associated Protein 2, Chain A"/>
    <property type="match status" value="2"/>
</dbReference>
<feature type="domain" description="BTB" evidence="1">
    <location>
        <begin position="338"/>
        <end position="405"/>
    </location>
</feature>
<dbReference type="SMART" id="SM00061">
    <property type="entry name" value="MATH"/>
    <property type="match status" value="2"/>
</dbReference>
<organism evidence="3 4">
    <name type="scientific">Pristionchus entomophagus</name>
    <dbReference type="NCBI Taxonomy" id="358040"/>
    <lineage>
        <taxon>Eukaryota</taxon>
        <taxon>Metazoa</taxon>
        <taxon>Ecdysozoa</taxon>
        <taxon>Nematoda</taxon>
        <taxon>Chromadorea</taxon>
        <taxon>Rhabditida</taxon>
        <taxon>Rhabditina</taxon>
        <taxon>Diplogasteromorpha</taxon>
        <taxon>Diplogasteroidea</taxon>
        <taxon>Neodiplogasteridae</taxon>
        <taxon>Pristionchus</taxon>
    </lineage>
</organism>
<sequence length="707" mass="81743">MFRSGSYYSFIFNSGLIDLWIDRAMTSDAQNVAGVSKGGPFGTILWEVDKDSISEWSTHSDSIEVEGMQWAICADRDGDEGDDEYLEVYLELLILNPDVHGADMSLELKLINHDDDTKSIIGKSFQSIKEDVKWGNPQFVRWNKAIAMNENFIKNKKITLQARFCLSNIRRIGSVANFAPSLVGSSTESPTYGIIRWEFSKEFMSNEEFYSRAINVGGMQWRIHIDGSDENEYLSVYLYLEDGDYKMMSVDVTREFKLINHNDESETITMKRRVLYTKNRNDLGYSQFARWSEAIDQEQGFIKDNKLTLLVEFSLSNFEGSRDLGDSLSLCHPNIAYNDVVLNIRSNKLYVSKQFLSIHSAVFHTMFYGDFAEKNQEKIELKDIKLWVFIMLHNVIISPSNKFKDKDVESLLKLGDRFDIDWLIYRCEQYLITSSNLDVAAKLVLSSRYRLTALQAHCLYQLKSIKDVADLKDSPNFNDLPYPINLVLFHKMIDLARVNDRQEPLHRLFTDLFDSNHKEKIELMLSNKFRELRRVDFSNEDEPSHDVALILDGEKIYVSKQYLSIHSPVFSAMFFGDSAAKNKKEIELKEIDREEFIEFLHVIYPPFKQITDKNVGCLLQLGDCFNVDWVVSQCEQFFVTSTKFSVATKLVFASRFRLFVLQVHCLDQLKTINDVKKLKYSPLFHDLPEAIKVALFHKMIDLSDGSS</sequence>
<feature type="domain" description="MATH" evidence="2">
    <location>
        <begin position="189"/>
        <end position="313"/>
    </location>
</feature>
<dbReference type="PANTHER" id="PTHR47022">
    <property type="entry name" value="BTB AND MATH DOMAIN-CONTAINING PROTEIN 36-RELATED"/>
    <property type="match status" value="1"/>
</dbReference>
<dbReference type="InterPro" id="IPR002083">
    <property type="entry name" value="MATH/TRAF_dom"/>
</dbReference>
<keyword evidence="4" id="KW-1185">Reference proteome</keyword>
<dbReference type="InterPro" id="IPR011333">
    <property type="entry name" value="SKP1/BTB/POZ_sf"/>
</dbReference>
<dbReference type="PROSITE" id="PS50144">
    <property type="entry name" value="MATH"/>
    <property type="match status" value="2"/>
</dbReference>
<dbReference type="Pfam" id="PF00917">
    <property type="entry name" value="MATH"/>
    <property type="match status" value="1"/>
</dbReference>
<evidence type="ECO:0000259" key="2">
    <source>
        <dbReference type="PROSITE" id="PS50144"/>
    </source>
</evidence>
<accession>A0AAV5U517</accession>
<gene>
    <name evidence="3" type="ORF">PENTCL1PPCAC_23755</name>
</gene>
<evidence type="ECO:0000313" key="3">
    <source>
        <dbReference type="EMBL" id="GMT01581.1"/>
    </source>
</evidence>
<dbReference type="Proteomes" id="UP001432027">
    <property type="component" value="Unassembled WGS sequence"/>
</dbReference>
<name>A0AAV5U517_9BILA</name>
<dbReference type="CDD" id="cd18186">
    <property type="entry name" value="BTB_POZ_ZBTB_KLHL-like"/>
    <property type="match status" value="1"/>
</dbReference>
<dbReference type="EMBL" id="BTSX01000005">
    <property type="protein sequence ID" value="GMT01581.1"/>
    <property type="molecule type" value="Genomic_DNA"/>
</dbReference>
<feature type="domain" description="BTB" evidence="1">
    <location>
        <begin position="545"/>
        <end position="612"/>
    </location>
</feature>
<dbReference type="PANTHER" id="PTHR47022:SF1">
    <property type="entry name" value="BTB AND MATH DOMAIN-CONTAINING PROTEIN 36-RELATED"/>
    <property type="match status" value="1"/>
</dbReference>
<dbReference type="PROSITE" id="PS50097">
    <property type="entry name" value="BTB"/>
    <property type="match status" value="2"/>
</dbReference>
<dbReference type="SUPFAM" id="SSF54695">
    <property type="entry name" value="POZ domain"/>
    <property type="match status" value="2"/>
</dbReference>